<organism evidence="1 2">
    <name type="scientific">Secundilactobacillus pentosiphilus</name>
    <dbReference type="NCBI Taxonomy" id="1714682"/>
    <lineage>
        <taxon>Bacteria</taxon>
        <taxon>Bacillati</taxon>
        <taxon>Bacillota</taxon>
        <taxon>Bacilli</taxon>
        <taxon>Lactobacillales</taxon>
        <taxon>Lactobacillaceae</taxon>
        <taxon>Secundilactobacillus</taxon>
    </lineage>
</organism>
<dbReference type="EMBL" id="BCMI01000005">
    <property type="protein sequence ID" value="GAX05462.1"/>
    <property type="molecule type" value="Genomic_DNA"/>
</dbReference>
<reference evidence="1 2" key="1">
    <citation type="submission" date="2015-11" db="EMBL/GenBank/DDBJ databases">
        <title>Draft genome sequences of new species of the genus Lactobacillus isolated from orchardgrass silage.</title>
        <authorList>
            <person name="Tohno M."/>
            <person name="Tanizawa Y."/>
            <person name="Arita M."/>
        </authorList>
    </citation>
    <scope>NUCLEOTIDE SEQUENCE [LARGE SCALE GENOMIC DNA]</scope>
    <source>
        <strain evidence="1 2">IWT25</strain>
    </source>
</reference>
<dbReference type="AlphaFoldDB" id="A0A1Z5IV42"/>
<accession>A0A1Z5IV42</accession>
<name>A0A1Z5IV42_9LACO</name>
<gene>
    <name evidence="1" type="ORF">IWT25_00768</name>
</gene>
<evidence type="ECO:0000313" key="1">
    <source>
        <dbReference type="EMBL" id="GAX05462.1"/>
    </source>
</evidence>
<evidence type="ECO:0000313" key="2">
    <source>
        <dbReference type="Proteomes" id="UP000198414"/>
    </source>
</evidence>
<dbReference type="OrthoDB" id="2289486at2"/>
<sequence length="197" mass="22234">MAEQKDVLDLKQVKRTVDYKDTDGKKVTKEITLNTPSYPDALDITDLTQGPNGFQDFGEAYAKTMEKVLVNPHLDYKSVNEQVEKNHDDKSSIEFTDKNDETVKLDTVFPNAREAVNIIFNFTKSDGSANVRQVVQTLNDDVFRDEKGQKLTWDFWQEHGGIFAAIPKVVDNLSNALGHTGFLAIIGEAYSFLQEQI</sequence>
<dbReference type="RefSeq" id="WP_089120766.1">
    <property type="nucleotide sequence ID" value="NZ_BCMI01000005.1"/>
</dbReference>
<comment type="caution">
    <text evidence="1">The sequence shown here is derived from an EMBL/GenBank/DDBJ whole genome shotgun (WGS) entry which is preliminary data.</text>
</comment>
<dbReference type="Proteomes" id="UP000198414">
    <property type="component" value="Unassembled WGS sequence"/>
</dbReference>
<proteinExistence type="predicted"/>
<protein>
    <submittedName>
        <fullName evidence="1">Uncharacterized protein</fullName>
    </submittedName>
</protein>